<keyword evidence="2 5" id="KW-0689">Ribosomal protein</keyword>
<accession>U6KN23</accession>
<dbReference type="EMBL" id="HG674344">
    <property type="protein sequence ID" value="CDJ39391.1"/>
    <property type="molecule type" value="Genomic_DNA"/>
</dbReference>
<dbReference type="GeneID" id="25252358"/>
<feature type="region of interest" description="Disordered" evidence="4">
    <location>
        <begin position="1"/>
        <end position="23"/>
    </location>
</feature>
<gene>
    <name evidence="5" type="ORF">ETH_00016020</name>
</gene>
<dbReference type="Pfam" id="PF00832">
    <property type="entry name" value="Ribosomal_L39"/>
    <property type="match status" value="1"/>
</dbReference>
<dbReference type="PROSITE" id="PS00051">
    <property type="entry name" value="RIBOSOMAL_L39E"/>
    <property type="match status" value="1"/>
</dbReference>
<evidence type="ECO:0000256" key="2">
    <source>
        <dbReference type="ARBA" id="ARBA00022980"/>
    </source>
</evidence>
<dbReference type="GO" id="GO:0022625">
    <property type="term" value="C:cytosolic large ribosomal subunit"/>
    <property type="evidence" value="ECO:0007669"/>
    <property type="project" value="TreeGrafter"/>
</dbReference>
<reference evidence="5" key="1">
    <citation type="submission" date="2013-10" db="EMBL/GenBank/DDBJ databases">
        <title>Genomic analysis of the causative agents of coccidiosis in chickens.</title>
        <authorList>
            <person name="Reid A.J."/>
            <person name="Blake D."/>
            <person name="Billington K."/>
            <person name="Browne H."/>
            <person name="Dunn M."/>
            <person name="Hung S."/>
            <person name="Kawahara F."/>
            <person name="Miranda-Saavedra D."/>
            <person name="Mourier T."/>
            <person name="Nagra H."/>
            <person name="Otto T.D."/>
            <person name="Rawlings N."/>
            <person name="Sanchez A."/>
            <person name="Sanders M."/>
            <person name="Subramaniam C."/>
            <person name="Tay Y."/>
            <person name="Dear P."/>
            <person name="Doerig C."/>
            <person name="Gruber A."/>
            <person name="Parkinson J."/>
            <person name="Shirley M."/>
            <person name="Wan K.L."/>
            <person name="Berriman M."/>
            <person name="Tomley F."/>
            <person name="Pain A."/>
        </authorList>
    </citation>
    <scope>NUCLEOTIDE SEQUENCE [LARGE SCALE GENOMIC DNA]</scope>
    <source>
        <strain evidence="5">Houghton</strain>
    </source>
</reference>
<proteinExistence type="inferred from homology"/>
<evidence type="ECO:0000313" key="6">
    <source>
        <dbReference type="Proteomes" id="UP000030747"/>
    </source>
</evidence>
<dbReference type="HAMAP" id="MF_00629">
    <property type="entry name" value="Ribosomal_eL39"/>
    <property type="match status" value="1"/>
</dbReference>
<feature type="compositionally biased region" description="Basic residues" evidence="4">
    <location>
        <begin position="8"/>
        <end position="19"/>
    </location>
</feature>
<dbReference type="VEuPathDB" id="ToxoDB:ETH2_0640800"/>
<dbReference type="Proteomes" id="UP000030747">
    <property type="component" value="Unassembled WGS sequence"/>
</dbReference>
<evidence type="ECO:0000313" key="5">
    <source>
        <dbReference type="EMBL" id="CDJ39391.1"/>
    </source>
</evidence>
<dbReference type="GO" id="GO:0003735">
    <property type="term" value="F:structural constituent of ribosome"/>
    <property type="evidence" value="ECO:0007669"/>
    <property type="project" value="InterPro"/>
</dbReference>
<dbReference type="InterPro" id="IPR020083">
    <property type="entry name" value="Ribosomal_eL39_CS"/>
</dbReference>
<dbReference type="FunFam" id="1.10.1620.10:FF:000001">
    <property type="entry name" value="60S ribosomal protein-like L39"/>
    <property type="match status" value="1"/>
</dbReference>
<keyword evidence="6" id="KW-1185">Reference proteome</keyword>
<sequence length="51" mass="6248">MGSIKGLNLKKRLGKKQKQNRPIPHWVRMKTDCKIKYNCKRRHWRRTKLGM</sequence>
<comment type="similarity">
    <text evidence="1">Belongs to the eukaryotic ribosomal protein eL39 family.</text>
</comment>
<dbReference type="GO" id="GO:0006412">
    <property type="term" value="P:translation"/>
    <property type="evidence" value="ECO:0007669"/>
    <property type="project" value="InterPro"/>
</dbReference>
<name>U6KN23_EIMTE</name>
<dbReference type="PANTHER" id="PTHR19970:SF0">
    <property type="entry name" value="LARGE RIBOSOMAL SUBUNIT PROTEIN EL39"/>
    <property type="match status" value="1"/>
</dbReference>
<evidence type="ECO:0000256" key="1">
    <source>
        <dbReference type="ARBA" id="ARBA00009339"/>
    </source>
</evidence>
<dbReference type="OMA" id="RRTKMNI"/>
<dbReference type="OrthoDB" id="444696at2759"/>
<evidence type="ECO:0000256" key="4">
    <source>
        <dbReference type="SAM" id="MobiDB-lite"/>
    </source>
</evidence>
<dbReference type="NCBIfam" id="NF002316">
    <property type="entry name" value="PRK01242.1"/>
    <property type="match status" value="1"/>
</dbReference>
<dbReference type="SUPFAM" id="SSF48662">
    <property type="entry name" value="Ribosomal protein L39e"/>
    <property type="match status" value="1"/>
</dbReference>
<dbReference type="PANTHER" id="PTHR19970">
    <property type="entry name" value="RIBOSOMAL PROTEIN L39E"/>
    <property type="match status" value="1"/>
</dbReference>
<dbReference type="RefSeq" id="XP_013230146.1">
    <property type="nucleotide sequence ID" value="XM_013374692.1"/>
</dbReference>
<dbReference type="InterPro" id="IPR023626">
    <property type="entry name" value="Ribosomal_eL39_dom_sf"/>
</dbReference>
<dbReference type="InterPro" id="IPR000077">
    <property type="entry name" value="Ribosomal_eL39"/>
</dbReference>
<reference evidence="5" key="2">
    <citation type="submission" date="2013-10" db="EMBL/GenBank/DDBJ databases">
        <authorList>
            <person name="Aslett M."/>
        </authorList>
    </citation>
    <scope>NUCLEOTIDE SEQUENCE [LARGE SCALE GENOMIC DNA]</scope>
    <source>
        <strain evidence="5">Houghton</strain>
    </source>
</reference>
<dbReference type="Gene3D" id="1.10.1620.10">
    <property type="entry name" value="Ribosomal protein L39e"/>
    <property type="match status" value="1"/>
</dbReference>
<keyword evidence="3" id="KW-0687">Ribonucleoprotein</keyword>
<protein>
    <submittedName>
        <fullName evidence="5">60S ribosomal protein L39, putative</fullName>
    </submittedName>
</protein>
<evidence type="ECO:0000256" key="3">
    <source>
        <dbReference type="ARBA" id="ARBA00023274"/>
    </source>
</evidence>
<organism evidence="5 6">
    <name type="scientific">Eimeria tenella</name>
    <name type="common">Coccidian parasite</name>
    <dbReference type="NCBI Taxonomy" id="5802"/>
    <lineage>
        <taxon>Eukaryota</taxon>
        <taxon>Sar</taxon>
        <taxon>Alveolata</taxon>
        <taxon>Apicomplexa</taxon>
        <taxon>Conoidasida</taxon>
        <taxon>Coccidia</taxon>
        <taxon>Eucoccidiorida</taxon>
        <taxon>Eimeriorina</taxon>
        <taxon>Eimeriidae</taxon>
        <taxon>Eimeria</taxon>
    </lineage>
</organism>
<dbReference type="AlphaFoldDB" id="U6KN23"/>